<dbReference type="EMBL" id="REGN01006609">
    <property type="protein sequence ID" value="RNA08855.1"/>
    <property type="molecule type" value="Genomic_DNA"/>
</dbReference>
<sequence length="442" mass="51276">MEDIVLVQSQDYAQVVFEDLNESYPENQDLECVFTLNELVRVENADWVGIYKVGFTNCRDFVCKKEINADQVIDLRASVVFNAEQIPRDDGEFYQFVFVSQAKQIRGASIPFQFKKRHLSDFIEIEDQEAIIYKSKESAMNETLTEMRHKNEHLNAANDSYAKLMKENEEIIACLKDELSSVKLRCLKLTMDNDRLTHTLKTKTENLKNLQDQLSTLVSENSDLQSKYDNLQNGQMLELEKKVSEQVEELNKLREQLKRNEQIVLDQSKTIQSIVGEKDNLANTVTKILGEKADIDTNYQNLMQEFTMCRDKLSAAEQCKEMLRSQLTVTCNELKESSEKNTELNNQIADYLAKCKNSDLHLSDLNEKIESLKAGYENKLNEINGSYYALKLAHSHLETRLRGQDKDGERLRQQNEELKDRIRAGGKEYSKLFEKYRLLKNK</sequence>
<dbReference type="OrthoDB" id="10015001at2759"/>
<dbReference type="Pfam" id="PF17751">
    <property type="entry name" value="SKICH"/>
    <property type="match status" value="1"/>
</dbReference>
<evidence type="ECO:0000256" key="1">
    <source>
        <dbReference type="ARBA" id="ARBA00023054"/>
    </source>
</evidence>
<evidence type="ECO:0000256" key="2">
    <source>
        <dbReference type="SAM" id="Coils"/>
    </source>
</evidence>
<name>A0A3M7QD27_BRAPC</name>
<feature type="coiled-coil region" evidence="2">
    <location>
        <begin position="193"/>
        <end position="267"/>
    </location>
</feature>
<evidence type="ECO:0000259" key="3">
    <source>
        <dbReference type="Pfam" id="PF17751"/>
    </source>
</evidence>
<feature type="non-terminal residue" evidence="4">
    <location>
        <position position="442"/>
    </location>
</feature>
<evidence type="ECO:0000313" key="5">
    <source>
        <dbReference type="Proteomes" id="UP000276133"/>
    </source>
</evidence>
<dbReference type="PANTHER" id="PTHR31915">
    <property type="entry name" value="SKICH DOMAIN-CONTAINING PROTEIN"/>
    <property type="match status" value="1"/>
</dbReference>
<dbReference type="STRING" id="10195.A0A3M7QD27"/>
<organism evidence="4 5">
    <name type="scientific">Brachionus plicatilis</name>
    <name type="common">Marine rotifer</name>
    <name type="synonym">Brachionus muelleri</name>
    <dbReference type="NCBI Taxonomy" id="10195"/>
    <lineage>
        <taxon>Eukaryota</taxon>
        <taxon>Metazoa</taxon>
        <taxon>Spiralia</taxon>
        <taxon>Gnathifera</taxon>
        <taxon>Rotifera</taxon>
        <taxon>Eurotatoria</taxon>
        <taxon>Monogononta</taxon>
        <taxon>Pseudotrocha</taxon>
        <taxon>Ploima</taxon>
        <taxon>Brachionidae</taxon>
        <taxon>Brachionus</taxon>
    </lineage>
</organism>
<dbReference type="PANTHER" id="PTHR31915:SF6">
    <property type="entry name" value="SKICH DOMAIN-CONTAINING PROTEIN"/>
    <property type="match status" value="1"/>
</dbReference>
<accession>A0A3M7QD27</accession>
<gene>
    <name evidence="4" type="ORF">BpHYR1_049595</name>
</gene>
<reference evidence="4 5" key="1">
    <citation type="journal article" date="2018" name="Sci. Rep.">
        <title>Genomic signatures of local adaptation to the degree of environmental predictability in rotifers.</title>
        <authorList>
            <person name="Franch-Gras L."/>
            <person name="Hahn C."/>
            <person name="Garcia-Roger E.M."/>
            <person name="Carmona M.J."/>
            <person name="Serra M."/>
            <person name="Gomez A."/>
        </authorList>
    </citation>
    <scope>NUCLEOTIDE SEQUENCE [LARGE SCALE GENOMIC DNA]</scope>
    <source>
        <strain evidence="4">HYR1</strain>
    </source>
</reference>
<evidence type="ECO:0000313" key="4">
    <source>
        <dbReference type="EMBL" id="RNA08855.1"/>
    </source>
</evidence>
<protein>
    <submittedName>
        <fullName evidence="4">Tax1-binding 1</fullName>
    </submittedName>
</protein>
<dbReference type="Proteomes" id="UP000276133">
    <property type="component" value="Unassembled WGS sequence"/>
</dbReference>
<dbReference type="Gene3D" id="2.60.40.2840">
    <property type="match status" value="1"/>
</dbReference>
<feature type="coiled-coil region" evidence="2">
    <location>
        <begin position="334"/>
        <end position="421"/>
    </location>
</feature>
<keyword evidence="1 2" id="KW-0175">Coiled coil</keyword>
<feature type="domain" description="SKICH" evidence="3">
    <location>
        <begin position="15"/>
        <end position="114"/>
    </location>
</feature>
<keyword evidence="5" id="KW-1185">Reference proteome</keyword>
<comment type="caution">
    <text evidence="4">The sequence shown here is derived from an EMBL/GenBank/DDBJ whole genome shotgun (WGS) entry which is preliminary data.</text>
</comment>
<dbReference type="AlphaFoldDB" id="A0A3M7QD27"/>
<dbReference type="InterPro" id="IPR041611">
    <property type="entry name" value="SKICH"/>
</dbReference>
<dbReference type="InterPro" id="IPR051002">
    <property type="entry name" value="UBA_autophagy_assoc_protein"/>
</dbReference>
<proteinExistence type="predicted"/>